<evidence type="ECO:0000256" key="4">
    <source>
        <dbReference type="ARBA" id="ARBA00012784"/>
    </source>
</evidence>
<dbReference type="GO" id="GO:0005829">
    <property type="term" value="C:cytosol"/>
    <property type="evidence" value="ECO:0007669"/>
    <property type="project" value="TreeGrafter"/>
</dbReference>
<sequence length="350" mass="39799">MAHLPKIELHIHLDGAIRHDTIVDLAKQKQIPLPSYNTYEFRAAVTSREPASLEKMLNDFRIFIPVLIGDPEALERVAYEYCVTQADNNVIYSELRYSPHLLSNMISNNPYRPSNGPYRAKGDVAPEKVVQCINEGLRKGQRDFGIQVRSLLCCIAGYSDWSNEVLRLCDKYRFDGVVGIDQAGANVKFDHREITIFNQAEKMGIHRTIHAGETGTADNVKQAIEDLHVERIGHGYRVLQDPTIYESLKKGGQHLELCPLSSVVTGSVENNWAKHPAKRFLKDRINFSINTDDPTILDNSMNSEFDLCKEKLQFTDHDLFYAVSNAARSAFLKDEEREALLSKVKRQWPK</sequence>
<feature type="domain" description="Adenosine deaminase" evidence="9">
    <location>
        <begin position="5"/>
        <end position="345"/>
    </location>
</feature>
<dbReference type="PANTHER" id="PTHR11409:SF43">
    <property type="entry name" value="ADENOSINE DEAMINASE"/>
    <property type="match status" value="1"/>
</dbReference>
<dbReference type="PROSITE" id="PS00485">
    <property type="entry name" value="A_DEAMINASE"/>
    <property type="match status" value="1"/>
</dbReference>
<dbReference type="InterPro" id="IPR006650">
    <property type="entry name" value="A/AMP_deam_AS"/>
</dbReference>
<dbReference type="Pfam" id="PF00962">
    <property type="entry name" value="A_deaminase"/>
    <property type="match status" value="1"/>
</dbReference>
<comment type="subcellular location">
    <subcellularLocation>
        <location evidence="2">Cell membrane</location>
        <topology evidence="2">Peripheral membrane protein</topology>
        <orientation evidence="2">Extracellular side</orientation>
    </subcellularLocation>
</comment>
<keyword evidence="6" id="KW-0479">Metal-binding</keyword>
<dbReference type="GO" id="GO:0043103">
    <property type="term" value="P:hypoxanthine salvage"/>
    <property type="evidence" value="ECO:0007669"/>
    <property type="project" value="TreeGrafter"/>
</dbReference>
<dbReference type="Proteomes" id="UP000030665">
    <property type="component" value="Unassembled WGS sequence"/>
</dbReference>
<dbReference type="GO" id="GO:0004000">
    <property type="term" value="F:adenosine deaminase activity"/>
    <property type="evidence" value="ECO:0007669"/>
    <property type="project" value="TreeGrafter"/>
</dbReference>
<dbReference type="SUPFAM" id="SSF51556">
    <property type="entry name" value="Metallo-dependent hydrolases"/>
    <property type="match status" value="1"/>
</dbReference>
<evidence type="ECO:0000256" key="2">
    <source>
        <dbReference type="ARBA" id="ARBA00004296"/>
    </source>
</evidence>
<comment type="cofactor">
    <cofactor evidence="1">
        <name>Zn(2+)</name>
        <dbReference type="ChEBI" id="CHEBI:29105"/>
    </cofactor>
</comment>
<organism evidence="10 11">
    <name type="scientific">Trichuris trichiura</name>
    <name type="common">Whipworm</name>
    <name type="synonym">Trichocephalus trichiurus</name>
    <dbReference type="NCBI Taxonomy" id="36087"/>
    <lineage>
        <taxon>Eukaryota</taxon>
        <taxon>Metazoa</taxon>
        <taxon>Ecdysozoa</taxon>
        <taxon>Nematoda</taxon>
        <taxon>Enoplea</taxon>
        <taxon>Dorylaimia</taxon>
        <taxon>Trichinellida</taxon>
        <taxon>Trichuridae</taxon>
        <taxon>Trichuris</taxon>
    </lineage>
</organism>
<dbReference type="NCBIfam" id="TIGR01430">
    <property type="entry name" value="aden_deam"/>
    <property type="match status" value="1"/>
</dbReference>
<gene>
    <name evidence="10" type="ORF">TTRE_0000141101</name>
</gene>
<comment type="similarity">
    <text evidence="3">Belongs to the metallo-dependent hydrolases superfamily. Adenosine and AMP deaminases family.</text>
</comment>
<dbReference type="GO" id="GO:0060169">
    <property type="term" value="P:negative regulation of adenosine receptor signaling pathway"/>
    <property type="evidence" value="ECO:0007669"/>
    <property type="project" value="TreeGrafter"/>
</dbReference>
<keyword evidence="7" id="KW-0378">Hydrolase</keyword>
<keyword evidence="8" id="KW-0862">Zinc</keyword>
<evidence type="ECO:0000313" key="10">
    <source>
        <dbReference type="EMBL" id="CDW53148.1"/>
    </source>
</evidence>
<dbReference type="GO" id="GO:0046103">
    <property type="term" value="P:inosine biosynthetic process"/>
    <property type="evidence" value="ECO:0007669"/>
    <property type="project" value="TreeGrafter"/>
</dbReference>
<dbReference type="EMBL" id="HG805842">
    <property type="protein sequence ID" value="CDW53148.1"/>
    <property type="molecule type" value="Genomic_DNA"/>
</dbReference>
<dbReference type="InterPro" id="IPR032466">
    <property type="entry name" value="Metal_Hydrolase"/>
</dbReference>
<evidence type="ECO:0000256" key="6">
    <source>
        <dbReference type="ARBA" id="ARBA00022723"/>
    </source>
</evidence>
<reference evidence="10" key="2">
    <citation type="submission" date="2014-03" db="EMBL/GenBank/DDBJ databases">
        <title>The whipworm genome and dual-species transcriptomics of an intimate host-pathogen interaction.</title>
        <authorList>
            <person name="Foth B.J."/>
            <person name="Tsai I.J."/>
            <person name="Reid A.J."/>
            <person name="Bancroft A.J."/>
            <person name="Nichol S."/>
            <person name="Tracey A."/>
            <person name="Holroyd N."/>
            <person name="Cotton J.A."/>
            <person name="Stanley E.J."/>
            <person name="Zarowiecki M."/>
            <person name="Liu J.Z."/>
            <person name="Huckvale T."/>
            <person name="Cooper P.J."/>
            <person name="Grencis R.K."/>
            <person name="Berriman M."/>
        </authorList>
    </citation>
    <scope>NUCLEOTIDE SEQUENCE [LARGE SCALE GENOMIC DNA]</scope>
</reference>
<dbReference type="FunFam" id="3.20.20.140:FF:000057">
    <property type="entry name" value="Adenosine deaminase"/>
    <property type="match status" value="1"/>
</dbReference>
<dbReference type="GO" id="GO:0009168">
    <property type="term" value="P:purine ribonucleoside monophosphate biosynthetic process"/>
    <property type="evidence" value="ECO:0007669"/>
    <property type="project" value="InterPro"/>
</dbReference>
<dbReference type="STRING" id="36087.A0A077Z0G7"/>
<keyword evidence="11" id="KW-1185">Reference proteome</keyword>
<dbReference type="GO" id="GO:0046872">
    <property type="term" value="F:metal ion binding"/>
    <property type="evidence" value="ECO:0007669"/>
    <property type="project" value="UniProtKB-KW"/>
</dbReference>
<evidence type="ECO:0000256" key="3">
    <source>
        <dbReference type="ARBA" id="ARBA00006676"/>
    </source>
</evidence>
<dbReference type="AlphaFoldDB" id="A0A077Z0G7"/>
<dbReference type="GO" id="GO:0006154">
    <property type="term" value="P:adenosine catabolic process"/>
    <property type="evidence" value="ECO:0007669"/>
    <property type="project" value="TreeGrafter"/>
</dbReference>
<dbReference type="InterPro" id="IPR001365">
    <property type="entry name" value="A_deaminase_dom"/>
</dbReference>
<dbReference type="EC" id="3.5.4.4" evidence="4"/>
<dbReference type="OrthoDB" id="272271at2759"/>
<dbReference type="GO" id="GO:0009897">
    <property type="term" value="C:external side of plasma membrane"/>
    <property type="evidence" value="ECO:0007669"/>
    <property type="project" value="TreeGrafter"/>
</dbReference>
<accession>A0A077Z0G7</accession>
<dbReference type="PANTHER" id="PTHR11409">
    <property type="entry name" value="ADENOSINE DEAMINASE"/>
    <property type="match status" value="1"/>
</dbReference>
<evidence type="ECO:0000256" key="5">
    <source>
        <dbReference type="ARBA" id="ARBA00018099"/>
    </source>
</evidence>
<evidence type="ECO:0000259" key="9">
    <source>
        <dbReference type="Pfam" id="PF00962"/>
    </source>
</evidence>
<evidence type="ECO:0000313" key="11">
    <source>
        <dbReference type="Proteomes" id="UP000030665"/>
    </source>
</evidence>
<name>A0A077Z0G7_TRITR</name>
<evidence type="ECO:0000256" key="1">
    <source>
        <dbReference type="ARBA" id="ARBA00001947"/>
    </source>
</evidence>
<dbReference type="InterPro" id="IPR006330">
    <property type="entry name" value="Ado/ade_deaminase"/>
</dbReference>
<proteinExistence type="inferred from homology"/>
<evidence type="ECO:0000256" key="8">
    <source>
        <dbReference type="ARBA" id="ARBA00022833"/>
    </source>
</evidence>
<protein>
    <recommendedName>
        <fullName evidence="5">Adenosine deaminase</fullName>
        <ecNumber evidence="4">3.5.4.4</ecNumber>
    </recommendedName>
</protein>
<dbReference type="Gene3D" id="3.20.20.140">
    <property type="entry name" value="Metal-dependent hydrolases"/>
    <property type="match status" value="1"/>
</dbReference>
<evidence type="ECO:0000256" key="7">
    <source>
        <dbReference type="ARBA" id="ARBA00022801"/>
    </source>
</evidence>
<reference evidence="10" key="1">
    <citation type="submission" date="2014-01" db="EMBL/GenBank/DDBJ databases">
        <authorList>
            <person name="Aslett M."/>
        </authorList>
    </citation>
    <scope>NUCLEOTIDE SEQUENCE</scope>
</reference>